<comment type="caution">
    <text evidence="3">The sequence shown here is derived from an EMBL/GenBank/DDBJ whole genome shotgun (WGS) entry which is preliminary data.</text>
</comment>
<accession>A0A4C1V0Z2</accession>
<protein>
    <submittedName>
        <fullName evidence="3">Uncharacterized protein</fullName>
    </submittedName>
</protein>
<feature type="transmembrane region" description="Helical" evidence="2">
    <location>
        <begin position="25"/>
        <end position="45"/>
    </location>
</feature>
<dbReference type="EMBL" id="BGZK01000260">
    <property type="protein sequence ID" value="GBP32448.1"/>
    <property type="molecule type" value="Genomic_DNA"/>
</dbReference>
<dbReference type="Proteomes" id="UP000299102">
    <property type="component" value="Unassembled WGS sequence"/>
</dbReference>
<dbReference type="OrthoDB" id="297496at2759"/>
<gene>
    <name evidence="3" type="ORF">EVAR_24612_1</name>
</gene>
<feature type="transmembrane region" description="Helical" evidence="2">
    <location>
        <begin position="333"/>
        <end position="357"/>
    </location>
</feature>
<organism evidence="3 4">
    <name type="scientific">Eumeta variegata</name>
    <name type="common">Bagworm moth</name>
    <name type="synonym">Eumeta japonica</name>
    <dbReference type="NCBI Taxonomy" id="151549"/>
    <lineage>
        <taxon>Eukaryota</taxon>
        <taxon>Metazoa</taxon>
        <taxon>Ecdysozoa</taxon>
        <taxon>Arthropoda</taxon>
        <taxon>Hexapoda</taxon>
        <taxon>Insecta</taxon>
        <taxon>Pterygota</taxon>
        <taxon>Neoptera</taxon>
        <taxon>Endopterygota</taxon>
        <taxon>Lepidoptera</taxon>
        <taxon>Glossata</taxon>
        <taxon>Ditrysia</taxon>
        <taxon>Tineoidea</taxon>
        <taxon>Psychidae</taxon>
        <taxon>Oiketicinae</taxon>
        <taxon>Eumeta</taxon>
    </lineage>
</organism>
<keyword evidence="2" id="KW-0472">Membrane</keyword>
<proteinExistence type="predicted"/>
<keyword evidence="2" id="KW-1133">Transmembrane helix</keyword>
<reference evidence="3 4" key="1">
    <citation type="journal article" date="2019" name="Commun. Biol.">
        <title>The bagworm genome reveals a unique fibroin gene that provides high tensile strength.</title>
        <authorList>
            <person name="Kono N."/>
            <person name="Nakamura H."/>
            <person name="Ohtoshi R."/>
            <person name="Tomita M."/>
            <person name="Numata K."/>
            <person name="Arakawa K."/>
        </authorList>
    </citation>
    <scope>NUCLEOTIDE SEQUENCE [LARGE SCALE GENOMIC DNA]</scope>
</reference>
<feature type="region of interest" description="Disordered" evidence="1">
    <location>
        <begin position="205"/>
        <end position="230"/>
    </location>
</feature>
<evidence type="ECO:0000256" key="2">
    <source>
        <dbReference type="SAM" id="Phobius"/>
    </source>
</evidence>
<name>A0A4C1V0Z2_EUMVA</name>
<evidence type="ECO:0000256" key="1">
    <source>
        <dbReference type="SAM" id="MobiDB-lite"/>
    </source>
</evidence>
<sequence length="393" mass="43859">MLASDSHSTLDVDAGPTVYSNYDTYFGLGSLLGIDDVLLAFMQFFRMKNTQIHMLRSKRVSKRSFYSIDRLGGGTRRQGGSFGQSSESLRAAFKVKRSSKAPVYRRLEEFKRGHATFGGRWKKRPSFDTSYRRKCPGSDDLISEDPQTKRQSTVWLFQNEPTPTTVKLARSAGKIFTSAGAGVARPVREFSAEAFEVLNLPRRIADSMEGPDQPPNRPPPPPPQRPVRPKITLQIPDSNVAQKAPPTAPPVWGPRYQAAARVPGTPGSHISGSQSAPYALNPFLYQTKASEFMFKQFGDFKDFTMNTAKSGLSAGEKSAFWFYNKLRTLSKKWFTHIFLLLCLVLYSVMGAAIFVALEVGYVYLLALFGVKEGGVRQVAIKGEKQARFEKSRR</sequence>
<dbReference type="AlphaFoldDB" id="A0A4C1V0Z2"/>
<keyword evidence="2" id="KW-0812">Transmembrane</keyword>
<keyword evidence="4" id="KW-1185">Reference proteome</keyword>
<feature type="compositionally biased region" description="Pro residues" evidence="1">
    <location>
        <begin position="212"/>
        <end position="226"/>
    </location>
</feature>
<dbReference type="STRING" id="151549.A0A4C1V0Z2"/>
<evidence type="ECO:0000313" key="4">
    <source>
        <dbReference type="Proteomes" id="UP000299102"/>
    </source>
</evidence>
<evidence type="ECO:0000313" key="3">
    <source>
        <dbReference type="EMBL" id="GBP32448.1"/>
    </source>
</evidence>
<dbReference type="Gene3D" id="1.10.287.70">
    <property type="match status" value="1"/>
</dbReference>